<keyword evidence="4" id="KW-0963">Cytoplasm</keyword>
<dbReference type="SFLD" id="SFLDS00029">
    <property type="entry name" value="Radical_SAM"/>
    <property type="match status" value="1"/>
</dbReference>
<dbReference type="InterPro" id="IPR004383">
    <property type="entry name" value="rRNA_lsu_MTrfase_RlmN/Cfr"/>
</dbReference>
<feature type="domain" description="Radical SAM core" evidence="13">
    <location>
        <begin position="108"/>
        <end position="342"/>
    </location>
</feature>
<dbReference type="PROSITE" id="PS51918">
    <property type="entry name" value="RADICAL_SAM"/>
    <property type="match status" value="1"/>
</dbReference>
<keyword evidence="9" id="KW-0819">tRNA processing</keyword>
<keyword evidence="3" id="KW-0004">4Fe-4S</keyword>
<gene>
    <name evidence="14" type="ORF">LCGC14_2057410</name>
</gene>
<dbReference type="InterPro" id="IPR058240">
    <property type="entry name" value="rSAM_sf"/>
</dbReference>
<dbReference type="GO" id="GO:0030488">
    <property type="term" value="P:tRNA methylation"/>
    <property type="evidence" value="ECO:0007669"/>
    <property type="project" value="InterPro"/>
</dbReference>
<proteinExistence type="inferred from homology"/>
<dbReference type="EMBL" id="LAZR01024421">
    <property type="protein sequence ID" value="KKL75186.1"/>
    <property type="molecule type" value="Genomic_DNA"/>
</dbReference>
<dbReference type="PANTHER" id="PTHR30544">
    <property type="entry name" value="23S RRNA METHYLTRANSFERASE"/>
    <property type="match status" value="1"/>
</dbReference>
<dbReference type="GO" id="GO:0005737">
    <property type="term" value="C:cytoplasm"/>
    <property type="evidence" value="ECO:0007669"/>
    <property type="project" value="UniProtKB-SubCell"/>
</dbReference>
<dbReference type="InterPro" id="IPR048641">
    <property type="entry name" value="RlmN_N"/>
</dbReference>
<evidence type="ECO:0000259" key="13">
    <source>
        <dbReference type="PROSITE" id="PS51918"/>
    </source>
</evidence>
<keyword evidence="10" id="KW-0479">Metal-binding</keyword>
<evidence type="ECO:0000256" key="10">
    <source>
        <dbReference type="ARBA" id="ARBA00022723"/>
    </source>
</evidence>
<dbReference type="Gene3D" id="3.20.20.70">
    <property type="entry name" value="Aldolase class I"/>
    <property type="match status" value="1"/>
</dbReference>
<dbReference type="HAMAP" id="MF_01849">
    <property type="entry name" value="RNA_methyltr_RlmN"/>
    <property type="match status" value="1"/>
</dbReference>
<dbReference type="InterPro" id="IPR040072">
    <property type="entry name" value="Methyltransferase_A"/>
</dbReference>
<dbReference type="Pfam" id="PF04055">
    <property type="entry name" value="Radical_SAM"/>
    <property type="match status" value="1"/>
</dbReference>
<evidence type="ECO:0000256" key="4">
    <source>
        <dbReference type="ARBA" id="ARBA00022490"/>
    </source>
</evidence>
<accession>A0A0F9F9L6</accession>
<dbReference type="SFLD" id="SFLDG01062">
    <property type="entry name" value="methyltransferase_(Class_A)"/>
    <property type="match status" value="1"/>
</dbReference>
<evidence type="ECO:0000256" key="7">
    <source>
        <dbReference type="ARBA" id="ARBA00022679"/>
    </source>
</evidence>
<evidence type="ECO:0000256" key="8">
    <source>
        <dbReference type="ARBA" id="ARBA00022691"/>
    </source>
</evidence>
<dbReference type="FunFam" id="3.20.20.70:FF:000014">
    <property type="entry name" value="Probable dual-specificity RNA methyltransferase RlmN"/>
    <property type="match status" value="1"/>
</dbReference>
<keyword evidence="12" id="KW-0411">Iron-sulfur</keyword>
<dbReference type="InterPro" id="IPR027492">
    <property type="entry name" value="RNA_MTrfase_RlmN"/>
</dbReference>
<dbReference type="Gene3D" id="1.10.150.530">
    <property type="match status" value="1"/>
</dbReference>
<comment type="caution">
    <text evidence="14">The sequence shown here is derived from an EMBL/GenBank/DDBJ whole genome shotgun (WGS) entry which is preliminary data.</text>
</comment>
<evidence type="ECO:0000256" key="1">
    <source>
        <dbReference type="ARBA" id="ARBA00001966"/>
    </source>
</evidence>
<evidence type="ECO:0000313" key="14">
    <source>
        <dbReference type="EMBL" id="KKL75186.1"/>
    </source>
</evidence>
<evidence type="ECO:0000256" key="6">
    <source>
        <dbReference type="ARBA" id="ARBA00022603"/>
    </source>
</evidence>
<evidence type="ECO:0000256" key="11">
    <source>
        <dbReference type="ARBA" id="ARBA00023004"/>
    </source>
</evidence>
<dbReference type="SUPFAM" id="SSF102114">
    <property type="entry name" value="Radical SAM enzymes"/>
    <property type="match status" value="1"/>
</dbReference>
<organism evidence="14">
    <name type="scientific">marine sediment metagenome</name>
    <dbReference type="NCBI Taxonomy" id="412755"/>
    <lineage>
        <taxon>unclassified sequences</taxon>
        <taxon>metagenomes</taxon>
        <taxon>ecological metagenomes</taxon>
    </lineage>
</organism>
<protein>
    <recommendedName>
        <fullName evidence="13">Radical SAM core domain-containing protein</fullName>
    </recommendedName>
</protein>
<keyword evidence="5" id="KW-0698">rRNA processing</keyword>
<dbReference type="InterPro" id="IPR013785">
    <property type="entry name" value="Aldolase_TIM"/>
</dbReference>
<dbReference type="CDD" id="cd01335">
    <property type="entry name" value="Radical_SAM"/>
    <property type="match status" value="1"/>
</dbReference>
<evidence type="ECO:0000256" key="3">
    <source>
        <dbReference type="ARBA" id="ARBA00022485"/>
    </source>
</evidence>
<dbReference type="InterPro" id="IPR007197">
    <property type="entry name" value="rSAM"/>
</dbReference>
<dbReference type="PANTHER" id="PTHR30544:SF5">
    <property type="entry name" value="RADICAL SAM CORE DOMAIN-CONTAINING PROTEIN"/>
    <property type="match status" value="1"/>
</dbReference>
<evidence type="ECO:0000256" key="5">
    <source>
        <dbReference type="ARBA" id="ARBA00022552"/>
    </source>
</evidence>
<evidence type="ECO:0000256" key="2">
    <source>
        <dbReference type="ARBA" id="ARBA00004496"/>
    </source>
</evidence>
<reference evidence="14" key="1">
    <citation type="journal article" date="2015" name="Nature">
        <title>Complex archaea that bridge the gap between prokaryotes and eukaryotes.</title>
        <authorList>
            <person name="Spang A."/>
            <person name="Saw J.H."/>
            <person name="Jorgensen S.L."/>
            <person name="Zaremba-Niedzwiedzka K."/>
            <person name="Martijn J."/>
            <person name="Lind A.E."/>
            <person name="van Eijk R."/>
            <person name="Schleper C."/>
            <person name="Guy L."/>
            <person name="Ettema T.J."/>
        </authorList>
    </citation>
    <scope>NUCLEOTIDE SEQUENCE</scope>
</reference>
<evidence type="ECO:0000256" key="9">
    <source>
        <dbReference type="ARBA" id="ARBA00022694"/>
    </source>
</evidence>
<dbReference type="GO" id="GO:0051539">
    <property type="term" value="F:4 iron, 4 sulfur cluster binding"/>
    <property type="evidence" value="ECO:0007669"/>
    <property type="project" value="UniProtKB-KW"/>
</dbReference>
<sequence length="362" mass="41214">MLCQGKMIHLSKKTDIKELSTDQLTLWLQNRGFRSFHTGQIFKWVYLHQADAFETMTDLAKELRRLLSAHFTINRLEKKQVETSKDGTRKYLFKLADGKHVESVIIPERDHDTLCISSQVGCAQGCRFCLTGRYGLTRDLTKGEIVSQVRDITKEMNDSARLTNIVLMGMGEPLANYQNVVRALETITDSDFGLKFSNRKVTLSTAGLVSKLPDLSRDTRVNLAVSLNATENKTRDRLMPINRRFPVEELMAACRGYRLHAGRRITFEYILIQGVNDSVEDAKRLCKLIRPIKAKINLIPLNEHKSCEFRRPSASVIERFQEILHQNNYTVIIRQSKGQDISAACGQLSAHPTSHRIKPDIA</sequence>
<dbReference type="GO" id="GO:0070475">
    <property type="term" value="P:rRNA base methylation"/>
    <property type="evidence" value="ECO:0007669"/>
    <property type="project" value="InterPro"/>
</dbReference>
<dbReference type="GO" id="GO:0046872">
    <property type="term" value="F:metal ion binding"/>
    <property type="evidence" value="ECO:0007669"/>
    <property type="project" value="UniProtKB-KW"/>
</dbReference>
<keyword evidence="6" id="KW-0489">Methyltransferase</keyword>
<dbReference type="SFLD" id="SFLDF00275">
    <property type="entry name" value="adenosine_C2_methyltransferase"/>
    <property type="match status" value="1"/>
</dbReference>
<dbReference type="Pfam" id="PF21016">
    <property type="entry name" value="RlmN_N"/>
    <property type="match status" value="1"/>
</dbReference>
<keyword evidence="11" id="KW-0408">Iron</keyword>
<dbReference type="PIRSF" id="PIRSF006004">
    <property type="entry name" value="CHP00048"/>
    <property type="match status" value="1"/>
</dbReference>
<comment type="subcellular location">
    <subcellularLocation>
        <location evidence="2">Cytoplasm</location>
    </subcellularLocation>
</comment>
<dbReference type="AlphaFoldDB" id="A0A0F9F9L6"/>
<dbReference type="NCBIfam" id="TIGR00048">
    <property type="entry name" value="rRNA_mod_RlmN"/>
    <property type="match status" value="1"/>
</dbReference>
<keyword evidence="8" id="KW-0949">S-adenosyl-L-methionine</keyword>
<keyword evidence="7" id="KW-0808">Transferase</keyword>
<name>A0A0F9F9L6_9ZZZZ</name>
<comment type="cofactor">
    <cofactor evidence="1">
        <name>[4Fe-4S] cluster</name>
        <dbReference type="ChEBI" id="CHEBI:49883"/>
    </cofactor>
</comment>
<evidence type="ECO:0000256" key="12">
    <source>
        <dbReference type="ARBA" id="ARBA00023014"/>
    </source>
</evidence>
<dbReference type="GO" id="GO:0008173">
    <property type="term" value="F:RNA methyltransferase activity"/>
    <property type="evidence" value="ECO:0007669"/>
    <property type="project" value="InterPro"/>
</dbReference>